<dbReference type="InterPro" id="IPR034660">
    <property type="entry name" value="DinB/YfiT-like"/>
</dbReference>
<gene>
    <name evidence="2" type="ORF">AF331_16600</name>
</gene>
<evidence type="ECO:0000259" key="1">
    <source>
        <dbReference type="Pfam" id="PF12867"/>
    </source>
</evidence>
<dbReference type="AlphaFoldDB" id="A0A0M0G2T2"/>
<dbReference type="Pfam" id="PF12867">
    <property type="entry name" value="DinB_2"/>
    <property type="match status" value="1"/>
</dbReference>
<keyword evidence="3" id="KW-1185">Reference proteome</keyword>
<dbReference type="Proteomes" id="UP000037405">
    <property type="component" value="Unassembled WGS sequence"/>
</dbReference>
<dbReference type="PATRIC" id="fig|189381.12.peg.4313"/>
<sequence>MISKDLLIRMLDHTYDLESWYAPFKDAVSGVTVSMAVWKPEGSAMNSIWENVNHLTYYKERHAAKLLGEPWENPLDGHDTFQLTEPREDEAAWKALVDRAERAQGRLKAILQGMSEEEMKENEVAEYLYHILIHDAYHTGQIMQSRKMQGGWPATR</sequence>
<dbReference type="RefSeq" id="WP_053429188.1">
    <property type="nucleotide sequence ID" value="NZ_JAUKEH010000004.1"/>
</dbReference>
<dbReference type="SUPFAM" id="SSF109854">
    <property type="entry name" value="DinB/YfiT-like putative metalloenzymes"/>
    <property type="match status" value="1"/>
</dbReference>
<dbReference type="Gene3D" id="1.20.120.450">
    <property type="entry name" value="dinb family like domain"/>
    <property type="match status" value="1"/>
</dbReference>
<accession>A0A0M0G2T2</accession>
<dbReference type="EMBL" id="LGUE01000005">
    <property type="protein sequence ID" value="KON83781.1"/>
    <property type="molecule type" value="Genomic_DNA"/>
</dbReference>
<organism evidence="2 3">
    <name type="scientific">Rossellomorea marisflavi</name>
    <dbReference type="NCBI Taxonomy" id="189381"/>
    <lineage>
        <taxon>Bacteria</taxon>
        <taxon>Bacillati</taxon>
        <taxon>Bacillota</taxon>
        <taxon>Bacilli</taxon>
        <taxon>Bacillales</taxon>
        <taxon>Bacillaceae</taxon>
        <taxon>Rossellomorea</taxon>
    </lineage>
</organism>
<evidence type="ECO:0000313" key="2">
    <source>
        <dbReference type="EMBL" id="KON83781.1"/>
    </source>
</evidence>
<reference evidence="3" key="1">
    <citation type="submission" date="2015-07" db="EMBL/GenBank/DDBJ databases">
        <title>Fjat-14235 jcm11544.</title>
        <authorList>
            <person name="Liu B."/>
            <person name="Wang J."/>
            <person name="Zhu Y."/>
            <person name="Liu G."/>
            <person name="Chen Q."/>
            <person name="Chen Z."/>
            <person name="Lan J."/>
            <person name="Che J."/>
            <person name="Ge C."/>
            <person name="Shi H."/>
            <person name="Pan Z."/>
            <person name="Liu X."/>
        </authorList>
    </citation>
    <scope>NUCLEOTIDE SEQUENCE [LARGE SCALE GENOMIC DNA]</scope>
    <source>
        <strain evidence="3">JCM 11544</strain>
    </source>
</reference>
<dbReference type="STRING" id="189381.GCA_900166615_02180"/>
<evidence type="ECO:0000313" key="3">
    <source>
        <dbReference type="Proteomes" id="UP000037405"/>
    </source>
</evidence>
<dbReference type="InterPro" id="IPR024775">
    <property type="entry name" value="DinB-like"/>
</dbReference>
<comment type="caution">
    <text evidence="2">The sequence shown here is derived from an EMBL/GenBank/DDBJ whole genome shotgun (WGS) entry which is preliminary data.</text>
</comment>
<proteinExistence type="predicted"/>
<name>A0A0M0G2T2_9BACI</name>
<dbReference type="OrthoDB" id="9798830at2"/>
<feature type="domain" description="DinB-like" evidence="1">
    <location>
        <begin position="26"/>
        <end position="142"/>
    </location>
</feature>
<protein>
    <recommendedName>
        <fullName evidence="1">DinB-like domain-containing protein</fullName>
    </recommendedName>
</protein>